<keyword evidence="1" id="KW-0812">Transmembrane</keyword>
<dbReference type="Proteomes" id="UP000640614">
    <property type="component" value="Unassembled WGS sequence"/>
</dbReference>
<name>A0ABR9TJ42_9FLAO</name>
<organism evidence="2 3">
    <name type="scientific">Flavobacterium hungaricum</name>
    <dbReference type="NCBI Taxonomy" id="2082725"/>
    <lineage>
        <taxon>Bacteria</taxon>
        <taxon>Pseudomonadati</taxon>
        <taxon>Bacteroidota</taxon>
        <taxon>Flavobacteriia</taxon>
        <taxon>Flavobacteriales</taxon>
        <taxon>Flavobacteriaceae</taxon>
        <taxon>Flavobacterium</taxon>
    </lineage>
</organism>
<keyword evidence="3" id="KW-1185">Reference proteome</keyword>
<dbReference type="RefSeq" id="WP_193846633.1">
    <property type="nucleotide sequence ID" value="NZ_PRDM01000002.1"/>
</dbReference>
<gene>
    <name evidence="2" type="ORF">C4F50_10530</name>
</gene>
<evidence type="ECO:0000313" key="3">
    <source>
        <dbReference type="Proteomes" id="UP000640614"/>
    </source>
</evidence>
<sequence>MLKRIVQKINYISKKKSYWNLWIVIVPFLGVLIYNEIKLNPLEKGNYTIGLVTKKYWPILSHKKIIYTYTVNGVDYKNGQVYLSAEEGKRYLIQYSLEDNSISDMFQNIPVPDSIKEAPNGGWKELPIWAEKK</sequence>
<feature type="transmembrane region" description="Helical" evidence="1">
    <location>
        <begin position="21"/>
        <end position="37"/>
    </location>
</feature>
<evidence type="ECO:0000256" key="1">
    <source>
        <dbReference type="SAM" id="Phobius"/>
    </source>
</evidence>
<protein>
    <submittedName>
        <fullName evidence="2">Uncharacterized protein</fullName>
    </submittedName>
</protein>
<evidence type="ECO:0000313" key="2">
    <source>
        <dbReference type="EMBL" id="MBE8725383.1"/>
    </source>
</evidence>
<keyword evidence="1" id="KW-1133">Transmembrane helix</keyword>
<accession>A0ABR9TJ42</accession>
<comment type="caution">
    <text evidence="2">The sequence shown here is derived from an EMBL/GenBank/DDBJ whole genome shotgun (WGS) entry which is preliminary data.</text>
</comment>
<reference evidence="2 3" key="1">
    <citation type="submission" date="2018-07" db="EMBL/GenBank/DDBJ databases">
        <title>Genome assembly of strain KB82.</title>
        <authorList>
            <person name="Kukolya J."/>
            <person name="Horvath B."/>
            <person name="Nagy I."/>
            <person name="Toth A."/>
        </authorList>
    </citation>
    <scope>NUCLEOTIDE SEQUENCE [LARGE SCALE GENOMIC DNA]</scope>
    <source>
        <strain evidence="2 3">Kb82</strain>
    </source>
</reference>
<keyword evidence="1" id="KW-0472">Membrane</keyword>
<proteinExistence type="predicted"/>
<dbReference type="EMBL" id="PRDM01000002">
    <property type="protein sequence ID" value="MBE8725383.1"/>
    <property type="molecule type" value="Genomic_DNA"/>
</dbReference>